<dbReference type="SUPFAM" id="SSF52540">
    <property type="entry name" value="P-loop containing nucleoside triphosphate hydrolases"/>
    <property type="match status" value="1"/>
</dbReference>
<dbReference type="PROSITE" id="PS00211">
    <property type="entry name" value="ABC_TRANSPORTER_1"/>
    <property type="match status" value="1"/>
</dbReference>
<dbReference type="InterPro" id="IPR011527">
    <property type="entry name" value="ABC1_TM_dom"/>
</dbReference>
<dbReference type="OrthoDB" id="9806127at2"/>
<reference evidence="14 15" key="1">
    <citation type="submission" date="2018-11" db="EMBL/GenBank/DDBJ databases">
        <title>Genomic Encyclopedia of Type Strains, Phase IV (KMG-IV): sequencing the most valuable type-strain genomes for metagenomic binning, comparative biology and taxonomic classification.</title>
        <authorList>
            <person name="Goeker M."/>
        </authorList>
    </citation>
    <scope>NUCLEOTIDE SEQUENCE [LARGE SCALE GENOMIC DNA]</scope>
    <source>
        <strain evidence="14 15">DSM 16974</strain>
    </source>
</reference>
<evidence type="ECO:0000313" key="15">
    <source>
        <dbReference type="Proteomes" id="UP000273643"/>
    </source>
</evidence>
<dbReference type="InterPro" id="IPR027417">
    <property type="entry name" value="P-loop_NTPase"/>
</dbReference>
<dbReference type="Pfam" id="PF00664">
    <property type="entry name" value="ABC_membrane"/>
    <property type="match status" value="1"/>
</dbReference>
<dbReference type="NCBIfam" id="TIGR02203">
    <property type="entry name" value="MsbA_lipidA"/>
    <property type="match status" value="1"/>
</dbReference>
<dbReference type="InterPro" id="IPR011917">
    <property type="entry name" value="ABC_transpr_lipidA"/>
</dbReference>
<dbReference type="GO" id="GO:0005886">
    <property type="term" value="C:plasma membrane"/>
    <property type="evidence" value="ECO:0007669"/>
    <property type="project" value="UniProtKB-SubCell"/>
</dbReference>
<dbReference type="GO" id="GO:0015421">
    <property type="term" value="F:ABC-type oligopeptide transporter activity"/>
    <property type="evidence" value="ECO:0007669"/>
    <property type="project" value="TreeGrafter"/>
</dbReference>
<feature type="transmembrane region" description="Helical" evidence="11">
    <location>
        <begin position="286"/>
        <end position="313"/>
    </location>
</feature>
<dbReference type="InterPro" id="IPR003439">
    <property type="entry name" value="ABC_transporter-like_ATP-bd"/>
</dbReference>
<feature type="domain" description="ABC transmembrane type-1" evidence="13">
    <location>
        <begin position="44"/>
        <end position="350"/>
    </location>
</feature>
<evidence type="ECO:0000256" key="11">
    <source>
        <dbReference type="SAM" id="Phobius"/>
    </source>
</evidence>
<dbReference type="AlphaFoldDB" id="A0A3N1P184"/>
<keyword evidence="4 11" id="KW-0812">Transmembrane</keyword>
<sequence length="624" mass="69020">MSDKGTPLSHDLHSRDTLRQTDTASLKVYLRLLAYIKPYWVLFAISVFGFVIYSASQPAMAQFMEYLLDFIGAEKTSEPAYLANPFAGGQASADASATTLDGRGPAYMPSLIIVGIVFFRSVGAFLGNYFISQLAFRIVHKLRVSLFDHMALLPGQYFDRHSSGHLMSVITYNVNGVTTAATDALKILIREGATVLALMSFLLYKDWKLTLLLLLVAPLIAGIVGYVGKRLRRLSAKVQHSMGDITQVSSEMIHGYRVMRSFGGEEYEKRRFNQASWRNYLQNMKIVFTSSLNTPIMQMLVALSMGLMLYVALTVMEINDPGAFIAYFTAAGLVLKPLRQLSEVVPTIQKGVAAADSIFQLLDEPTEKDTGDRTVKRAQGEVRFEDVSFRYDSSDDWVLQHIDLDVKPGEVIALVGRSGSGKSTLVSLLTRFYDPGEGRILLDGHPLEDYRLDNLREQVALVNQNVVLFNDSVSGNIAYGALAATDPEKVREAAKAAHAHEFIEQLPQGYDTLIGESGARLSGGQRQRLAIARAILKDAPILILDEATSALDTESERHIQAALEQVMKNRTTFVVAHRLSTIERADRIVVMGEGRILEVGSHTELLAAGGQYARLHSMQFRDEL</sequence>
<comment type="subcellular location">
    <subcellularLocation>
        <location evidence="1">Cell membrane</location>
        <topology evidence="1">Multi-pass membrane protein</topology>
    </subcellularLocation>
</comment>
<dbReference type="SUPFAM" id="SSF90123">
    <property type="entry name" value="ABC transporter transmembrane region"/>
    <property type="match status" value="1"/>
</dbReference>
<dbReference type="PROSITE" id="PS50929">
    <property type="entry name" value="ABC_TM1F"/>
    <property type="match status" value="1"/>
</dbReference>
<comment type="caution">
    <text evidence="14">The sequence shown here is derived from an EMBL/GenBank/DDBJ whole genome shotgun (WGS) entry which is preliminary data.</text>
</comment>
<dbReference type="GO" id="GO:0034040">
    <property type="term" value="F:ATPase-coupled lipid transmembrane transporter activity"/>
    <property type="evidence" value="ECO:0007669"/>
    <property type="project" value="InterPro"/>
</dbReference>
<dbReference type="InterPro" id="IPR039421">
    <property type="entry name" value="Type_1_exporter"/>
</dbReference>
<evidence type="ECO:0000256" key="2">
    <source>
        <dbReference type="ARBA" id="ARBA00022448"/>
    </source>
</evidence>
<evidence type="ECO:0000256" key="1">
    <source>
        <dbReference type="ARBA" id="ARBA00004651"/>
    </source>
</evidence>
<dbReference type="PANTHER" id="PTHR43394">
    <property type="entry name" value="ATP-DEPENDENT PERMEASE MDL1, MITOCHONDRIAL"/>
    <property type="match status" value="1"/>
</dbReference>
<keyword evidence="15" id="KW-1185">Reference proteome</keyword>
<gene>
    <name evidence="14" type="ORF">EDC38_1992</name>
</gene>
<keyword evidence="2" id="KW-0813">Transport</keyword>
<evidence type="ECO:0000256" key="7">
    <source>
        <dbReference type="ARBA" id="ARBA00022967"/>
    </source>
</evidence>
<feature type="transmembrane region" description="Helical" evidence="11">
    <location>
        <begin position="39"/>
        <end position="56"/>
    </location>
</feature>
<protein>
    <submittedName>
        <fullName evidence="14">Subfamily B ATP-binding cassette protein MsbA</fullName>
    </submittedName>
</protein>
<evidence type="ECO:0000256" key="6">
    <source>
        <dbReference type="ARBA" id="ARBA00022840"/>
    </source>
</evidence>
<dbReference type="PROSITE" id="PS50893">
    <property type="entry name" value="ABC_TRANSPORTER_2"/>
    <property type="match status" value="1"/>
</dbReference>
<keyword evidence="7" id="KW-1278">Translocase</keyword>
<proteinExistence type="predicted"/>
<accession>A0A3N1P184</accession>
<name>A0A3N1P184_9GAMM</name>
<evidence type="ECO:0000256" key="3">
    <source>
        <dbReference type="ARBA" id="ARBA00022475"/>
    </source>
</evidence>
<feature type="transmembrane region" description="Helical" evidence="11">
    <location>
        <begin position="187"/>
        <end position="204"/>
    </location>
</feature>
<dbReference type="InterPro" id="IPR036640">
    <property type="entry name" value="ABC1_TM_sf"/>
</dbReference>
<keyword evidence="3" id="KW-1003">Cell membrane</keyword>
<dbReference type="CDD" id="cd18552">
    <property type="entry name" value="ABC_6TM_MsbA_like"/>
    <property type="match status" value="1"/>
</dbReference>
<evidence type="ECO:0000256" key="9">
    <source>
        <dbReference type="ARBA" id="ARBA00023055"/>
    </source>
</evidence>
<dbReference type="FunFam" id="3.40.50.300:FF:000140">
    <property type="entry name" value="Lipid A export ATP-binding/permease protein MsbA"/>
    <property type="match status" value="1"/>
</dbReference>
<evidence type="ECO:0000313" key="14">
    <source>
        <dbReference type="EMBL" id="ROQ21368.1"/>
    </source>
</evidence>
<dbReference type="GO" id="GO:0016887">
    <property type="term" value="F:ATP hydrolysis activity"/>
    <property type="evidence" value="ECO:0007669"/>
    <property type="project" value="InterPro"/>
</dbReference>
<dbReference type="SMART" id="SM00382">
    <property type="entry name" value="AAA"/>
    <property type="match status" value="1"/>
</dbReference>
<dbReference type="Proteomes" id="UP000273643">
    <property type="component" value="Unassembled WGS sequence"/>
</dbReference>
<dbReference type="InterPro" id="IPR003593">
    <property type="entry name" value="AAA+_ATPase"/>
</dbReference>
<feature type="domain" description="ABC transporter" evidence="12">
    <location>
        <begin position="382"/>
        <end position="618"/>
    </location>
</feature>
<dbReference type="InterPro" id="IPR017871">
    <property type="entry name" value="ABC_transporter-like_CS"/>
</dbReference>
<dbReference type="GO" id="GO:0005524">
    <property type="term" value="F:ATP binding"/>
    <property type="evidence" value="ECO:0007669"/>
    <property type="project" value="UniProtKB-KW"/>
</dbReference>
<evidence type="ECO:0000259" key="12">
    <source>
        <dbReference type="PROSITE" id="PS50893"/>
    </source>
</evidence>
<dbReference type="Gene3D" id="3.40.50.300">
    <property type="entry name" value="P-loop containing nucleotide triphosphate hydrolases"/>
    <property type="match status" value="1"/>
</dbReference>
<dbReference type="PANTHER" id="PTHR43394:SF1">
    <property type="entry name" value="ATP-BINDING CASSETTE SUB-FAMILY B MEMBER 10, MITOCHONDRIAL"/>
    <property type="match status" value="1"/>
</dbReference>
<keyword evidence="10 11" id="KW-0472">Membrane</keyword>
<keyword evidence="8 11" id="KW-1133">Transmembrane helix</keyword>
<keyword evidence="9" id="KW-0445">Lipid transport</keyword>
<feature type="transmembrane region" description="Helical" evidence="11">
    <location>
        <begin position="106"/>
        <end position="131"/>
    </location>
</feature>
<feature type="transmembrane region" description="Helical" evidence="11">
    <location>
        <begin position="210"/>
        <end position="228"/>
    </location>
</feature>
<evidence type="ECO:0000256" key="4">
    <source>
        <dbReference type="ARBA" id="ARBA00022692"/>
    </source>
</evidence>
<keyword evidence="5" id="KW-0547">Nucleotide-binding</keyword>
<dbReference type="EMBL" id="RJUK01000001">
    <property type="protein sequence ID" value="ROQ21368.1"/>
    <property type="molecule type" value="Genomic_DNA"/>
</dbReference>
<evidence type="ECO:0000259" key="13">
    <source>
        <dbReference type="PROSITE" id="PS50929"/>
    </source>
</evidence>
<dbReference type="Pfam" id="PF00005">
    <property type="entry name" value="ABC_tran"/>
    <property type="match status" value="1"/>
</dbReference>
<dbReference type="Gene3D" id="1.20.1560.10">
    <property type="entry name" value="ABC transporter type 1, transmembrane domain"/>
    <property type="match status" value="1"/>
</dbReference>
<dbReference type="RefSeq" id="WP_123638378.1">
    <property type="nucleotide sequence ID" value="NZ_JBHYFO010000010.1"/>
</dbReference>
<evidence type="ECO:0000256" key="10">
    <source>
        <dbReference type="ARBA" id="ARBA00023136"/>
    </source>
</evidence>
<organism evidence="14 15">
    <name type="scientific">Marinimicrobium koreense</name>
    <dbReference type="NCBI Taxonomy" id="306545"/>
    <lineage>
        <taxon>Bacteria</taxon>
        <taxon>Pseudomonadati</taxon>
        <taxon>Pseudomonadota</taxon>
        <taxon>Gammaproteobacteria</taxon>
        <taxon>Cellvibrionales</taxon>
        <taxon>Cellvibrionaceae</taxon>
        <taxon>Marinimicrobium</taxon>
    </lineage>
</organism>
<evidence type="ECO:0000256" key="8">
    <source>
        <dbReference type="ARBA" id="ARBA00022989"/>
    </source>
</evidence>
<keyword evidence="6 14" id="KW-0067">ATP-binding</keyword>
<evidence type="ECO:0000256" key="5">
    <source>
        <dbReference type="ARBA" id="ARBA00022741"/>
    </source>
</evidence>